<organism evidence="1 2">
    <name type="scientific">Dickeya chrysanthemi (strain Ech1591)</name>
    <name type="common">Dickeya zeae (strain Ech1591)</name>
    <dbReference type="NCBI Taxonomy" id="561229"/>
    <lineage>
        <taxon>Bacteria</taxon>
        <taxon>Pseudomonadati</taxon>
        <taxon>Pseudomonadota</taxon>
        <taxon>Gammaproteobacteria</taxon>
        <taxon>Enterobacterales</taxon>
        <taxon>Pectobacteriaceae</taxon>
        <taxon>Dickeya</taxon>
    </lineage>
</organism>
<gene>
    <name evidence="1" type="ordered locus">Dd1591_2230</name>
</gene>
<dbReference type="STRING" id="561229.Dd1591_2230"/>
<name>C6CJ92_DICC1</name>
<proteinExistence type="predicted"/>
<evidence type="ECO:0000313" key="2">
    <source>
        <dbReference type="Proteomes" id="UP000002735"/>
    </source>
</evidence>
<reference evidence="1 2" key="1">
    <citation type="submission" date="2009-06" db="EMBL/GenBank/DDBJ databases">
        <title>Complete sequence of Dickeya zeae Ech1591.</title>
        <authorList>
            <consortium name="US DOE Joint Genome Institute"/>
            <person name="Lucas S."/>
            <person name="Copeland A."/>
            <person name="Lapidus A."/>
            <person name="Glavina del Rio T."/>
            <person name="Tice H."/>
            <person name="Bruce D."/>
            <person name="Goodwin L."/>
            <person name="Pitluck S."/>
            <person name="Chertkov O."/>
            <person name="Brettin T."/>
            <person name="Detter J.C."/>
            <person name="Han C."/>
            <person name="Larimer F."/>
            <person name="Land M."/>
            <person name="Hauser L."/>
            <person name="Kyrpides N."/>
            <person name="Ovchinnikova G."/>
            <person name="Balakrishnan V."/>
            <person name="Glasner J."/>
            <person name="Perna N.T."/>
        </authorList>
    </citation>
    <scope>NUCLEOTIDE SEQUENCE [LARGE SCALE GENOMIC DNA]</scope>
    <source>
        <strain evidence="1 2">Ech1591</strain>
    </source>
</reference>
<sequence length="66" mass="7719">MQRLSPSVTPPHAGLYQHHVARHQQFFTLNVAESQATPFFIKHSNYRGRRVLVQSPEKMGMIIFLW</sequence>
<evidence type="ECO:0000313" key="1">
    <source>
        <dbReference type="EMBL" id="ACT07073.1"/>
    </source>
</evidence>
<dbReference type="Proteomes" id="UP000002735">
    <property type="component" value="Chromosome"/>
</dbReference>
<dbReference type="AlphaFoldDB" id="C6CJ92"/>
<dbReference type="HOGENOM" id="CLU_2824183_0_0_6"/>
<dbReference type="EMBL" id="CP001655">
    <property type="protein sequence ID" value="ACT07073.1"/>
    <property type="molecule type" value="Genomic_DNA"/>
</dbReference>
<accession>C6CJ92</accession>
<protein>
    <submittedName>
        <fullName evidence="1">Uncharacterized protein</fullName>
    </submittedName>
</protein>
<dbReference type="KEGG" id="dze:Dd1591_2230"/>